<comment type="caution">
    <text evidence="1">The sequence shown here is derived from an EMBL/GenBank/DDBJ whole genome shotgun (WGS) entry which is preliminary data.</text>
</comment>
<dbReference type="Proteomes" id="UP000821845">
    <property type="component" value="Chromosome 10"/>
</dbReference>
<sequence length="94" mass="9962">MRQGDDDKVDEATDDCEGLLAEVPKRQGEAVEHVNVDTFRNVDGEITLPELSDCDTVTAVGPCQASSESEDDNDDTEVDSGTSSSEVAGPLTVM</sequence>
<gene>
    <name evidence="1" type="ORF">HPB50_021658</name>
</gene>
<evidence type="ECO:0000313" key="2">
    <source>
        <dbReference type="Proteomes" id="UP000821845"/>
    </source>
</evidence>
<proteinExistence type="predicted"/>
<keyword evidence="2" id="KW-1185">Reference proteome</keyword>
<reference evidence="1" key="1">
    <citation type="submission" date="2020-05" db="EMBL/GenBank/DDBJ databases">
        <title>Large-scale comparative analyses of tick genomes elucidate their genetic diversity and vector capacities.</title>
        <authorList>
            <person name="Jia N."/>
            <person name="Wang J."/>
            <person name="Shi W."/>
            <person name="Du L."/>
            <person name="Sun Y."/>
            <person name="Zhan W."/>
            <person name="Jiang J."/>
            <person name="Wang Q."/>
            <person name="Zhang B."/>
            <person name="Ji P."/>
            <person name="Sakyi L.B."/>
            <person name="Cui X."/>
            <person name="Yuan T."/>
            <person name="Jiang B."/>
            <person name="Yang W."/>
            <person name="Lam T.T.-Y."/>
            <person name="Chang Q."/>
            <person name="Ding S."/>
            <person name="Wang X."/>
            <person name="Zhu J."/>
            <person name="Ruan X."/>
            <person name="Zhao L."/>
            <person name="Wei J."/>
            <person name="Que T."/>
            <person name="Du C."/>
            <person name="Cheng J."/>
            <person name="Dai P."/>
            <person name="Han X."/>
            <person name="Huang E."/>
            <person name="Gao Y."/>
            <person name="Liu J."/>
            <person name="Shao H."/>
            <person name="Ye R."/>
            <person name="Li L."/>
            <person name="Wei W."/>
            <person name="Wang X."/>
            <person name="Wang C."/>
            <person name="Yang T."/>
            <person name="Huo Q."/>
            <person name="Li W."/>
            <person name="Guo W."/>
            <person name="Chen H."/>
            <person name="Zhou L."/>
            <person name="Ni X."/>
            <person name="Tian J."/>
            <person name="Zhou Y."/>
            <person name="Sheng Y."/>
            <person name="Liu T."/>
            <person name="Pan Y."/>
            <person name="Xia L."/>
            <person name="Li J."/>
            <person name="Zhao F."/>
            <person name="Cao W."/>
        </authorList>
    </citation>
    <scope>NUCLEOTIDE SEQUENCE</scope>
    <source>
        <strain evidence="1">Hyas-2018</strain>
    </source>
</reference>
<protein>
    <submittedName>
        <fullName evidence="1">Uncharacterized protein</fullName>
    </submittedName>
</protein>
<organism evidence="1 2">
    <name type="scientific">Hyalomma asiaticum</name>
    <name type="common">Tick</name>
    <dbReference type="NCBI Taxonomy" id="266040"/>
    <lineage>
        <taxon>Eukaryota</taxon>
        <taxon>Metazoa</taxon>
        <taxon>Ecdysozoa</taxon>
        <taxon>Arthropoda</taxon>
        <taxon>Chelicerata</taxon>
        <taxon>Arachnida</taxon>
        <taxon>Acari</taxon>
        <taxon>Parasitiformes</taxon>
        <taxon>Ixodida</taxon>
        <taxon>Ixodoidea</taxon>
        <taxon>Ixodidae</taxon>
        <taxon>Hyalomminae</taxon>
        <taxon>Hyalomma</taxon>
    </lineage>
</organism>
<accession>A0ACB7T8D7</accession>
<name>A0ACB7T8D7_HYAAI</name>
<dbReference type="EMBL" id="CM023490">
    <property type="protein sequence ID" value="KAH6943426.1"/>
    <property type="molecule type" value="Genomic_DNA"/>
</dbReference>
<evidence type="ECO:0000313" key="1">
    <source>
        <dbReference type="EMBL" id="KAH6943426.1"/>
    </source>
</evidence>